<dbReference type="SUPFAM" id="SSF46955">
    <property type="entry name" value="Putative DNA-binding domain"/>
    <property type="match status" value="1"/>
</dbReference>
<gene>
    <name evidence="4" type="ORF">FFV09_06285</name>
</gene>
<evidence type="ECO:0000259" key="3">
    <source>
        <dbReference type="PROSITE" id="PS50937"/>
    </source>
</evidence>
<dbReference type="AlphaFoldDB" id="A0A4Y6US54"/>
<dbReference type="KEGG" id="saca:FFV09_06285"/>
<protein>
    <submittedName>
        <fullName evidence="4">MerR family transcriptional regulator</fullName>
    </submittedName>
</protein>
<sequence>MDAYKIDDVARETGLTKRTIRYYEEIGLMPAPERSEGGTRRYTRAHIEHLQRVISARDVLGFSLQEIQAYMVYAEELTGHREVYPRISEPEQQLSKLREMDGTLDRQLSQLDEKIGRILALKEELEQFRTRVRGGIARLEADTPQTSEPKPNTYTEGTES</sequence>
<dbReference type="InterPro" id="IPR009061">
    <property type="entry name" value="DNA-bd_dom_put_sf"/>
</dbReference>
<dbReference type="InterPro" id="IPR047057">
    <property type="entry name" value="MerR_fam"/>
</dbReference>
<keyword evidence="5" id="KW-1185">Reference proteome</keyword>
<accession>A0A4Y6US54</accession>
<evidence type="ECO:0000256" key="2">
    <source>
        <dbReference type="SAM" id="MobiDB-lite"/>
    </source>
</evidence>
<feature type="compositionally biased region" description="Polar residues" evidence="2">
    <location>
        <begin position="143"/>
        <end position="160"/>
    </location>
</feature>
<evidence type="ECO:0000313" key="5">
    <source>
        <dbReference type="Proteomes" id="UP000316968"/>
    </source>
</evidence>
<proteinExistence type="predicted"/>
<dbReference type="OrthoDB" id="9791488at2"/>
<dbReference type="Gene3D" id="1.10.1660.10">
    <property type="match status" value="1"/>
</dbReference>
<name>A0A4Y6US54_SACBS</name>
<reference evidence="4 5" key="1">
    <citation type="submission" date="2019-06" db="EMBL/GenBank/DDBJ databases">
        <title>Saccharibacillus brassicae sp. nov., an endophytic bacterium isolated from Chinese cabbage seeds (Brassica pekinensis).</title>
        <authorList>
            <person name="Jiang L."/>
            <person name="Lee J."/>
            <person name="Kim S.W."/>
        </authorList>
    </citation>
    <scope>NUCLEOTIDE SEQUENCE [LARGE SCALE GENOMIC DNA]</scope>
    <source>
        <strain evidence="5">KCTC 43072 / ATSA2</strain>
    </source>
</reference>
<feature type="domain" description="HTH merR-type" evidence="3">
    <location>
        <begin position="3"/>
        <end position="73"/>
    </location>
</feature>
<organism evidence="4 5">
    <name type="scientific">Saccharibacillus brassicae</name>
    <dbReference type="NCBI Taxonomy" id="2583377"/>
    <lineage>
        <taxon>Bacteria</taxon>
        <taxon>Bacillati</taxon>
        <taxon>Bacillota</taxon>
        <taxon>Bacilli</taxon>
        <taxon>Bacillales</taxon>
        <taxon>Paenibacillaceae</taxon>
        <taxon>Saccharibacillus</taxon>
    </lineage>
</organism>
<dbReference type="Proteomes" id="UP000316968">
    <property type="component" value="Chromosome"/>
</dbReference>
<dbReference type="Pfam" id="PF13411">
    <property type="entry name" value="MerR_1"/>
    <property type="match status" value="1"/>
</dbReference>
<evidence type="ECO:0000256" key="1">
    <source>
        <dbReference type="ARBA" id="ARBA00023125"/>
    </source>
</evidence>
<dbReference type="PROSITE" id="PS50937">
    <property type="entry name" value="HTH_MERR_2"/>
    <property type="match status" value="1"/>
</dbReference>
<dbReference type="InterPro" id="IPR000551">
    <property type="entry name" value="MerR-type_HTH_dom"/>
</dbReference>
<dbReference type="GO" id="GO:0003677">
    <property type="term" value="F:DNA binding"/>
    <property type="evidence" value="ECO:0007669"/>
    <property type="project" value="UniProtKB-KW"/>
</dbReference>
<dbReference type="PANTHER" id="PTHR30204">
    <property type="entry name" value="REDOX-CYCLING DRUG-SENSING TRANSCRIPTIONAL ACTIVATOR SOXR"/>
    <property type="match status" value="1"/>
</dbReference>
<keyword evidence="1" id="KW-0238">DNA-binding</keyword>
<dbReference type="EMBL" id="CP041217">
    <property type="protein sequence ID" value="QDH20502.1"/>
    <property type="molecule type" value="Genomic_DNA"/>
</dbReference>
<dbReference type="PANTHER" id="PTHR30204:SF58">
    <property type="entry name" value="HTH-TYPE TRANSCRIPTIONAL REGULATOR YFMP"/>
    <property type="match status" value="1"/>
</dbReference>
<feature type="region of interest" description="Disordered" evidence="2">
    <location>
        <begin position="137"/>
        <end position="160"/>
    </location>
</feature>
<evidence type="ECO:0000313" key="4">
    <source>
        <dbReference type="EMBL" id="QDH20502.1"/>
    </source>
</evidence>
<dbReference type="SMART" id="SM00422">
    <property type="entry name" value="HTH_MERR"/>
    <property type="match status" value="1"/>
</dbReference>
<dbReference type="GO" id="GO:0003700">
    <property type="term" value="F:DNA-binding transcription factor activity"/>
    <property type="evidence" value="ECO:0007669"/>
    <property type="project" value="InterPro"/>
</dbReference>
<dbReference type="RefSeq" id="WP_141447020.1">
    <property type="nucleotide sequence ID" value="NZ_CP041217.1"/>
</dbReference>